<comment type="caution">
    <text evidence="2">The sequence shown here is derived from an EMBL/GenBank/DDBJ whole genome shotgun (WGS) entry which is preliminary data.</text>
</comment>
<dbReference type="RefSeq" id="WP_183703661.1">
    <property type="nucleotide sequence ID" value="NZ_JACHFE010000005.1"/>
</dbReference>
<reference evidence="2 3" key="1">
    <citation type="submission" date="2020-08" db="EMBL/GenBank/DDBJ databases">
        <title>Genomic Encyclopedia of Type Strains, Phase IV (KMG-IV): sequencing the most valuable type-strain genomes for metagenomic binning, comparative biology and taxonomic classification.</title>
        <authorList>
            <person name="Goeker M."/>
        </authorList>
    </citation>
    <scope>NUCLEOTIDE SEQUENCE [LARGE SCALE GENOMIC DNA]</scope>
    <source>
        <strain evidence="2 3">DSM 22359</strain>
    </source>
</reference>
<evidence type="ECO:0000313" key="3">
    <source>
        <dbReference type="Proteomes" id="UP000591735"/>
    </source>
</evidence>
<proteinExistence type="predicted"/>
<dbReference type="Proteomes" id="UP000591735">
    <property type="component" value="Unassembled WGS sequence"/>
</dbReference>
<sequence>MAKKKRQRREYLRFLDKSKESAECAIDNFNRAKGPFRTEATLMLLGVAWELLAKAILIQMKKPIKKANSEDTISAEVAVSRLLSEKKIEKHHSDIVQQIISLRNASVHDVLPEIPIEVQHHLMYYACKFYREVVTKHFKGHASDLSQHYLSLSFDEMTTYADKVHKTVSKVRKSDAAKKLVWLLERGITFDGGKYLTQKQFDAKIKGKSRTLPYLELGKHMKESDMVRIIPVEAPKNYTADLTLRKGSPNDSSLPVVVKRTDLEKDYPYLTSELAKIIGKSTQFVAKAAAVLGLKGNDKFHQTIRTSKSGEIQRYSEAAKSRLQQKLAEDQAFNPYQS</sequence>
<dbReference type="Pfam" id="PF12358">
    <property type="entry name" value="DUF3644"/>
    <property type="match status" value="1"/>
</dbReference>
<dbReference type="InterPro" id="IPR022104">
    <property type="entry name" value="DUF3644"/>
</dbReference>
<organism evidence="2 3">
    <name type="scientific">Marinobacter oulmenensis</name>
    <dbReference type="NCBI Taxonomy" id="643747"/>
    <lineage>
        <taxon>Bacteria</taxon>
        <taxon>Pseudomonadati</taxon>
        <taxon>Pseudomonadota</taxon>
        <taxon>Gammaproteobacteria</taxon>
        <taxon>Pseudomonadales</taxon>
        <taxon>Marinobacteraceae</taxon>
        <taxon>Marinobacter</taxon>
    </lineage>
</organism>
<dbReference type="AlphaFoldDB" id="A0A840ULB9"/>
<feature type="domain" description="DUF3644" evidence="1">
    <location>
        <begin position="14"/>
        <end position="166"/>
    </location>
</feature>
<name>A0A840ULB9_9GAMM</name>
<evidence type="ECO:0000259" key="1">
    <source>
        <dbReference type="Pfam" id="PF12358"/>
    </source>
</evidence>
<gene>
    <name evidence="2" type="ORF">HNR38_002141</name>
</gene>
<dbReference type="EMBL" id="JACHFE010000005">
    <property type="protein sequence ID" value="MBB5321647.1"/>
    <property type="molecule type" value="Genomic_DNA"/>
</dbReference>
<accession>A0A840ULB9</accession>
<evidence type="ECO:0000313" key="2">
    <source>
        <dbReference type="EMBL" id="MBB5321647.1"/>
    </source>
</evidence>
<keyword evidence="3" id="KW-1185">Reference proteome</keyword>
<protein>
    <recommendedName>
        <fullName evidence="1">DUF3644 domain-containing protein</fullName>
    </recommendedName>
</protein>